<reference evidence="2 3" key="1">
    <citation type="submission" date="2024-02" db="EMBL/GenBank/DDBJ databases">
        <authorList>
            <person name="Chen Y."/>
            <person name="Shah S."/>
            <person name="Dougan E. K."/>
            <person name="Thang M."/>
            <person name="Chan C."/>
        </authorList>
    </citation>
    <scope>NUCLEOTIDE SEQUENCE [LARGE SCALE GENOMIC DNA]</scope>
</reference>
<dbReference type="Proteomes" id="UP001642464">
    <property type="component" value="Unassembled WGS sequence"/>
</dbReference>
<accession>A0ABP0JRN5</accession>
<sequence>MVDVVPSELPEFMEGRYDLCERNTFLDFPAPKPLPLEKAQTDPPPGLEGLCTRKFVSETEHSEDSTAADDAEETPPPPLPLEYFVTPDCFEDLPDLPKPLSAAAPAFVPSPLPCVIDLSPTSESSQPRPRTQISLEEMLGPGATPPLVPMPVAGGAPVWLPAPPVMPAPMLAEPPSPEVPLDIAVAGPNLPANDLQPGHLLCQALDKGRWDVHWSVDSRQLYATTVRLVSSTFTLDIPNVGSTPFKAFLHPKVVINNKRGGGFKKAKGKGSVVLKCEAEDACRCPKMHVSFRVGRSGHPPRIIESHDFSEQSCCCLPDTQQEWDFRSLVDEPTGALLVSMRVEVARR</sequence>
<gene>
    <name evidence="2" type="ORF">SCF082_LOCUS13489</name>
</gene>
<comment type="caution">
    <text evidence="2">The sequence shown here is derived from an EMBL/GenBank/DDBJ whole genome shotgun (WGS) entry which is preliminary data.</text>
</comment>
<proteinExistence type="predicted"/>
<dbReference type="EMBL" id="CAXAMM010008358">
    <property type="protein sequence ID" value="CAK9017127.1"/>
    <property type="molecule type" value="Genomic_DNA"/>
</dbReference>
<evidence type="ECO:0000256" key="1">
    <source>
        <dbReference type="SAM" id="MobiDB-lite"/>
    </source>
</evidence>
<evidence type="ECO:0000313" key="3">
    <source>
        <dbReference type="Proteomes" id="UP001642464"/>
    </source>
</evidence>
<feature type="region of interest" description="Disordered" evidence="1">
    <location>
        <begin position="31"/>
        <end position="50"/>
    </location>
</feature>
<evidence type="ECO:0000313" key="2">
    <source>
        <dbReference type="EMBL" id="CAK9017127.1"/>
    </source>
</evidence>
<protein>
    <submittedName>
        <fullName evidence="2">Uncharacterized protein</fullName>
    </submittedName>
</protein>
<keyword evidence="3" id="KW-1185">Reference proteome</keyword>
<organism evidence="2 3">
    <name type="scientific">Durusdinium trenchii</name>
    <dbReference type="NCBI Taxonomy" id="1381693"/>
    <lineage>
        <taxon>Eukaryota</taxon>
        <taxon>Sar</taxon>
        <taxon>Alveolata</taxon>
        <taxon>Dinophyceae</taxon>
        <taxon>Suessiales</taxon>
        <taxon>Symbiodiniaceae</taxon>
        <taxon>Durusdinium</taxon>
    </lineage>
</organism>
<name>A0ABP0JRN5_9DINO</name>